<dbReference type="Proteomes" id="UP000294855">
    <property type="component" value="Unassembled WGS sequence"/>
</dbReference>
<dbReference type="AlphaFoldDB" id="A0A484F8A6"/>
<organism evidence="3 4">
    <name type="scientific">Methanimicrococcus blatticola</name>
    <dbReference type="NCBI Taxonomy" id="91560"/>
    <lineage>
        <taxon>Archaea</taxon>
        <taxon>Methanobacteriati</taxon>
        <taxon>Methanobacteriota</taxon>
        <taxon>Stenosarchaea group</taxon>
        <taxon>Methanomicrobia</taxon>
        <taxon>Methanosarcinales</taxon>
        <taxon>Methanosarcinaceae</taxon>
        <taxon>Methanimicrococcus</taxon>
    </lineage>
</organism>
<feature type="region of interest" description="Disordered" evidence="1">
    <location>
        <begin position="89"/>
        <end position="108"/>
    </location>
</feature>
<feature type="transmembrane region" description="Helical" evidence="2">
    <location>
        <begin position="56"/>
        <end position="79"/>
    </location>
</feature>
<reference evidence="3 4" key="1">
    <citation type="submission" date="2019-03" db="EMBL/GenBank/DDBJ databases">
        <title>Genomic Encyclopedia of Type Strains, Phase IV (KMG-IV): sequencing the most valuable type-strain genomes for metagenomic binning, comparative biology and taxonomic classification.</title>
        <authorList>
            <person name="Goeker M."/>
        </authorList>
    </citation>
    <scope>NUCLEOTIDE SEQUENCE [LARGE SCALE GENOMIC DNA]</scope>
    <source>
        <strain evidence="3 4">DSM 13328</strain>
    </source>
</reference>
<evidence type="ECO:0000313" key="3">
    <source>
        <dbReference type="EMBL" id="TDQ71096.1"/>
    </source>
</evidence>
<name>A0A484F8A6_9EURY</name>
<feature type="compositionally biased region" description="Basic and acidic residues" evidence="1">
    <location>
        <begin position="89"/>
        <end position="102"/>
    </location>
</feature>
<keyword evidence="4" id="KW-1185">Reference proteome</keyword>
<evidence type="ECO:0000256" key="1">
    <source>
        <dbReference type="SAM" id="MobiDB-lite"/>
    </source>
</evidence>
<evidence type="ECO:0000313" key="4">
    <source>
        <dbReference type="Proteomes" id="UP000294855"/>
    </source>
</evidence>
<dbReference type="RefSeq" id="WP_133516676.1">
    <property type="nucleotide sequence ID" value="NZ_JAHDUW010000001.1"/>
</dbReference>
<comment type="caution">
    <text evidence="3">The sequence shown here is derived from an EMBL/GenBank/DDBJ whole genome shotgun (WGS) entry which is preliminary data.</text>
</comment>
<keyword evidence="2" id="KW-0472">Membrane</keyword>
<feature type="transmembrane region" description="Helical" evidence="2">
    <location>
        <begin position="15"/>
        <end position="35"/>
    </location>
</feature>
<gene>
    <name evidence="3" type="ORF">C7391_0195</name>
</gene>
<keyword evidence="2" id="KW-0812">Transmembrane</keyword>
<dbReference type="EMBL" id="SNYS01000005">
    <property type="protein sequence ID" value="TDQ71096.1"/>
    <property type="molecule type" value="Genomic_DNA"/>
</dbReference>
<evidence type="ECO:0000256" key="2">
    <source>
        <dbReference type="SAM" id="Phobius"/>
    </source>
</evidence>
<keyword evidence="2" id="KW-1133">Transmembrane helix</keyword>
<proteinExistence type="predicted"/>
<protein>
    <submittedName>
        <fullName evidence="3">Uncharacterized protein</fullName>
    </submittedName>
</protein>
<sequence length="108" mass="11903">MSENSPVSVFSNKKFYVLVAIGLIIFAAGTVFAYSAKSNLKDKDLPADDFQKQERIYAVAKIASMVGFIIALIPSVQILQNTILNERAKTTEGSDVSVKEEKNNEEDE</sequence>
<accession>A0A484F8A6</accession>